<dbReference type="STRING" id="62928.azo3657"/>
<dbReference type="AlphaFoldDB" id="A1KBR7"/>
<keyword evidence="1" id="KW-0472">Membrane</keyword>
<dbReference type="Proteomes" id="UP000002588">
    <property type="component" value="Chromosome"/>
</dbReference>
<evidence type="ECO:0000313" key="3">
    <source>
        <dbReference type="Proteomes" id="UP000002588"/>
    </source>
</evidence>
<keyword evidence="1" id="KW-0812">Transmembrane</keyword>
<sequence>MADTPYTVANTGTRPSGGQLTLTHVMYALHAFAVITGVLGSATIVVSFIASLPSIAAVVLNYWNRGAVRGTWLDSHFRWQLRTFWFAVLWVAVALLFAVTVIGLPLAFGAVVVTGLWVLYRVARGWWALSQRQPLPVD</sequence>
<dbReference type="eggNOG" id="COG3671">
    <property type="taxonomic scope" value="Bacteria"/>
</dbReference>
<accession>A1KBR7</accession>
<dbReference type="HOGENOM" id="CLU_129294_1_0_4"/>
<dbReference type="RefSeq" id="WP_011767379.1">
    <property type="nucleotide sequence ID" value="NC_008702.1"/>
</dbReference>
<evidence type="ECO:0000256" key="1">
    <source>
        <dbReference type="SAM" id="Phobius"/>
    </source>
</evidence>
<feature type="transmembrane region" description="Helical" evidence="1">
    <location>
        <begin position="30"/>
        <end position="63"/>
    </location>
</feature>
<proteinExistence type="predicted"/>
<organism evidence="2 3">
    <name type="scientific">Azoarcus sp. (strain BH72)</name>
    <dbReference type="NCBI Taxonomy" id="418699"/>
    <lineage>
        <taxon>Bacteria</taxon>
        <taxon>Pseudomonadati</taxon>
        <taxon>Pseudomonadota</taxon>
        <taxon>Betaproteobacteria</taxon>
        <taxon>Rhodocyclales</taxon>
        <taxon>Zoogloeaceae</taxon>
        <taxon>Azoarcus</taxon>
    </lineage>
</organism>
<protein>
    <submittedName>
        <fullName evidence="2">Conserved hypothetical membrane protein</fullName>
    </submittedName>
</protein>
<keyword evidence="1" id="KW-1133">Transmembrane helix</keyword>
<reference evidence="2 3" key="1">
    <citation type="journal article" date="2006" name="Nat. Biotechnol.">
        <title>Complete genome of the mutualistic, N2-fixing grass endophyte Azoarcus sp. strain BH72.</title>
        <authorList>
            <person name="Krause A."/>
            <person name="Ramakumar A."/>
            <person name="Bartels D."/>
            <person name="Battistoni F."/>
            <person name="Bekel T."/>
            <person name="Boch J."/>
            <person name="Boehm M."/>
            <person name="Friedrich F."/>
            <person name="Hurek T."/>
            <person name="Krause L."/>
            <person name="Linke B."/>
            <person name="McHardy A.C."/>
            <person name="Sarkar A."/>
            <person name="Schneiker S."/>
            <person name="Syed A.A."/>
            <person name="Thauer R."/>
            <person name="Vorhoelter F.-J."/>
            <person name="Weidner S."/>
            <person name="Puehler A."/>
            <person name="Reinhold-Hurek B."/>
            <person name="Kaiser O."/>
            <person name="Goesmann A."/>
        </authorList>
    </citation>
    <scope>NUCLEOTIDE SEQUENCE [LARGE SCALE GENOMIC DNA]</scope>
    <source>
        <strain evidence="2 3">BH72</strain>
    </source>
</reference>
<gene>
    <name evidence="2" type="ordered locus">azo3657</name>
</gene>
<dbReference type="EMBL" id="AM406670">
    <property type="protein sequence ID" value="CAL96273.1"/>
    <property type="molecule type" value="Genomic_DNA"/>
</dbReference>
<name>A1KBR7_AZOSB</name>
<dbReference type="KEGG" id="azo:azo3657"/>
<evidence type="ECO:0000313" key="2">
    <source>
        <dbReference type="EMBL" id="CAL96273.1"/>
    </source>
</evidence>
<keyword evidence="3" id="KW-1185">Reference proteome</keyword>
<feature type="transmembrane region" description="Helical" evidence="1">
    <location>
        <begin position="84"/>
        <end position="117"/>
    </location>
</feature>